<keyword evidence="3" id="KW-1185">Reference proteome</keyword>
<protein>
    <submittedName>
        <fullName evidence="2">Uncharacterized protein</fullName>
    </submittedName>
</protein>
<accession>A0A9Q3GTL2</accession>
<feature type="compositionally biased region" description="Pro residues" evidence="1">
    <location>
        <begin position="60"/>
        <end position="72"/>
    </location>
</feature>
<comment type="caution">
    <text evidence="2">The sequence shown here is derived from an EMBL/GenBank/DDBJ whole genome shotgun (WGS) entry which is preliminary data.</text>
</comment>
<name>A0A9Q3GTL2_9BASI</name>
<reference evidence="2" key="1">
    <citation type="submission" date="2021-03" db="EMBL/GenBank/DDBJ databases">
        <title>Draft genome sequence of rust myrtle Austropuccinia psidii MF-1, a brazilian biotype.</title>
        <authorList>
            <person name="Quecine M.C."/>
            <person name="Pachon D.M.R."/>
            <person name="Bonatelli M.L."/>
            <person name="Correr F.H."/>
            <person name="Franceschini L.M."/>
            <person name="Leite T.F."/>
            <person name="Margarido G.R.A."/>
            <person name="Almeida C.A."/>
            <person name="Ferrarezi J.A."/>
            <person name="Labate C.A."/>
        </authorList>
    </citation>
    <scope>NUCLEOTIDE SEQUENCE</scope>
    <source>
        <strain evidence="2">MF-1</strain>
    </source>
</reference>
<evidence type="ECO:0000313" key="3">
    <source>
        <dbReference type="Proteomes" id="UP000765509"/>
    </source>
</evidence>
<dbReference type="AlphaFoldDB" id="A0A9Q3GTL2"/>
<dbReference type="Proteomes" id="UP000765509">
    <property type="component" value="Unassembled WGS sequence"/>
</dbReference>
<feature type="region of interest" description="Disordered" evidence="1">
    <location>
        <begin position="58"/>
        <end position="78"/>
    </location>
</feature>
<evidence type="ECO:0000313" key="2">
    <source>
        <dbReference type="EMBL" id="MBW0479723.1"/>
    </source>
</evidence>
<sequence length="78" mass="8630">MPPMLLPHWPNPQRHLPSLCSCNALKMRIQCHFPISALTTPYASTPLPLTNLMLLQHPQDMPPTLPSTPLMPNPLSAA</sequence>
<dbReference type="EMBL" id="AVOT02005694">
    <property type="protein sequence ID" value="MBW0479723.1"/>
    <property type="molecule type" value="Genomic_DNA"/>
</dbReference>
<evidence type="ECO:0000256" key="1">
    <source>
        <dbReference type="SAM" id="MobiDB-lite"/>
    </source>
</evidence>
<gene>
    <name evidence="2" type="ORF">O181_019438</name>
</gene>
<proteinExistence type="predicted"/>
<organism evidence="2 3">
    <name type="scientific">Austropuccinia psidii MF-1</name>
    <dbReference type="NCBI Taxonomy" id="1389203"/>
    <lineage>
        <taxon>Eukaryota</taxon>
        <taxon>Fungi</taxon>
        <taxon>Dikarya</taxon>
        <taxon>Basidiomycota</taxon>
        <taxon>Pucciniomycotina</taxon>
        <taxon>Pucciniomycetes</taxon>
        <taxon>Pucciniales</taxon>
        <taxon>Sphaerophragmiaceae</taxon>
        <taxon>Austropuccinia</taxon>
    </lineage>
</organism>